<dbReference type="CDD" id="cd05379">
    <property type="entry name" value="CAP_bacterial"/>
    <property type="match status" value="1"/>
</dbReference>
<dbReference type="InterPro" id="IPR014044">
    <property type="entry name" value="CAP_dom"/>
</dbReference>
<comment type="caution">
    <text evidence="2">The sequence shown here is derived from an EMBL/GenBank/DDBJ whole genome shotgun (WGS) entry which is preliminary data.</text>
</comment>
<dbReference type="InterPro" id="IPR035940">
    <property type="entry name" value="CAP_sf"/>
</dbReference>
<proteinExistence type="predicted"/>
<dbReference type="RefSeq" id="WP_122254562.1">
    <property type="nucleotide sequence ID" value="NZ_RDQL01000020.1"/>
</dbReference>
<dbReference type="Pfam" id="PF00188">
    <property type="entry name" value="CAP"/>
    <property type="match status" value="1"/>
</dbReference>
<reference evidence="2 3" key="1">
    <citation type="submission" date="2018-10" db="EMBL/GenBank/DDBJ databases">
        <title>Comamonadaceae CDC group NO-1 genome sequencing and assembly.</title>
        <authorList>
            <person name="Bernier A.-M."/>
            <person name="Bernard K."/>
        </authorList>
    </citation>
    <scope>NUCLEOTIDE SEQUENCE [LARGE SCALE GENOMIC DNA]</scope>
    <source>
        <strain evidence="2 3">NML161473</strain>
    </source>
</reference>
<dbReference type="AlphaFoldDB" id="A0A3M6Q1M6"/>
<dbReference type="EMBL" id="RDQL01000020">
    <property type="protein sequence ID" value="RMW96208.1"/>
    <property type="molecule type" value="Genomic_DNA"/>
</dbReference>
<evidence type="ECO:0000259" key="1">
    <source>
        <dbReference type="Pfam" id="PF00188"/>
    </source>
</evidence>
<dbReference type="Gene3D" id="3.40.33.10">
    <property type="entry name" value="CAP"/>
    <property type="match status" value="1"/>
</dbReference>
<dbReference type="Proteomes" id="UP000267035">
    <property type="component" value="Unassembled WGS sequence"/>
</dbReference>
<accession>A0A3M6Q1M6</accession>
<evidence type="ECO:0000313" key="2">
    <source>
        <dbReference type="EMBL" id="RMW96208.1"/>
    </source>
</evidence>
<gene>
    <name evidence="2" type="ORF">EBQ25_11160</name>
</gene>
<protein>
    <submittedName>
        <fullName evidence="2">CAP domain-containing protein</fullName>
    </submittedName>
</protein>
<sequence>MDAAGPPCMGAAALAALLLAGCGGGWEDDSPPAQQEIEPLWAQWYASPPDAAQCRPGVLHEAVKQQALDKLNAIRALHGLRPVVYDADSDAQLMQTVMMMQANQATSHHPPSSWACYSEAGASGARASNLASWQGVRSAPSADWAMHSWLHDATNLVPDNVGHRRWMLDPFLKKVAYGIDMALRDGRWHSYAALKVIYEDEQARTDGWARDGFVAYPVGDYPLRHWHENALLSFGVLADANDRGANQAVDFGQATVRVTRPDGSALPISEWRYDNRRYGLPNNVQFKAEGVTHGVAYTVHIDGVLVQGVPRNYSYRFRLQP</sequence>
<organism evidence="2 3">
    <name type="scientific">Allofranklinella schreckenbergeri</name>
    <dbReference type="NCBI Taxonomy" id="1076744"/>
    <lineage>
        <taxon>Bacteria</taxon>
        <taxon>Pseudomonadati</taxon>
        <taxon>Pseudomonadota</taxon>
        <taxon>Betaproteobacteria</taxon>
        <taxon>Burkholderiales</taxon>
        <taxon>Comamonadaceae</taxon>
        <taxon>Allofranklinella</taxon>
    </lineage>
</organism>
<evidence type="ECO:0000313" key="3">
    <source>
        <dbReference type="Proteomes" id="UP000267035"/>
    </source>
</evidence>
<keyword evidence="3" id="KW-1185">Reference proteome</keyword>
<name>A0A3M6Q1M6_9BURK</name>
<feature type="domain" description="SCP" evidence="1">
    <location>
        <begin position="68"/>
        <end position="179"/>
    </location>
</feature>
<dbReference type="SUPFAM" id="SSF55797">
    <property type="entry name" value="PR-1-like"/>
    <property type="match status" value="1"/>
</dbReference>